<dbReference type="InterPro" id="IPR039421">
    <property type="entry name" value="Type_1_exporter"/>
</dbReference>
<dbReference type="InterPro" id="IPR010128">
    <property type="entry name" value="ATPase_T1SS_PrtD-like"/>
</dbReference>
<reference evidence="12 13" key="1">
    <citation type="submission" date="2023-02" db="EMBL/GenBank/DDBJ databases">
        <title>Devosia chondri sp. nov., isolated from the phycosphere of marine algae.</title>
        <authorList>
            <person name="Kim J.M."/>
            <person name="Lee J.K."/>
            <person name="Choi B.J."/>
            <person name="Bayburt H."/>
            <person name="Jeon C.O."/>
        </authorList>
    </citation>
    <scope>NUCLEOTIDE SEQUENCE [LARGE SCALE GENOMIC DNA]</scope>
    <source>
        <strain evidence="12 13">G2-5</strain>
    </source>
</reference>
<evidence type="ECO:0000313" key="13">
    <source>
        <dbReference type="Proteomes" id="UP001222118"/>
    </source>
</evidence>
<comment type="subcellular location">
    <subcellularLocation>
        <location evidence="1">Cell membrane</location>
        <topology evidence="1">Multi-pass membrane protein</topology>
    </subcellularLocation>
</comment>
<evidence type="ECO:0000256" key="2">
    <source>
        <dbReference type="ARBA" id="ARBA00005417"/>
    </source>
</evidence>
<sequence>MRYDSDNSDDESPARRRLPRHEIARTAQLDRLQFEISSAAARLDELASEETEEIAINTEGGAEVSRTADDEGNDADMERSLNDDTATMDEAISTVESDDFNEARIESAPDVKRAPVKLGLGRATVHEEWQKIAGQKLMDGTPTGPSCPVEAARKAATPATKTVEPIAPPIQHKEPQPKQVWAEPAVTVANTRVEEAPKPQPMVAKAPAPSEARDTTLREPDTRDKTSVPPIIDADRGPLKGGKVPERESTGGSDNGGKSGGNGGSGGGGGNKSFHKRAATPNFAQSFQNGINVVRTNLLIVMFFTVFLNVLVLAIPIYLFQISDRVLTSRSLDTLVMLTAVIVGAVVMQAILDAVRRFILMRTAVEVAVQLGAPILSAAARASLNGNGRDYQVLGDLQQVRGFITSGTLLAFFDAPMAPFFVLAVFLIHPELGYIVVAAAFGLLIVALINQRLTGKHFAEANGYLSRTTMHLDSMSRNSQIINALAMIPEAVKIWGRDSASSMQAQVRAQDRNIVMSSISKGLRLLTQVSMLGWGAFLAIGGEMTGGMVIAASIIASRALSPIEGAIEGWSSFTQFRSSFGKIRNLLQSSPFNFEKLMLPNPKGRLDVERILFVPPPNKKVLLNGISFSLEPGESLAIIGNSGAGKTTLGKMLVGSVLPTSGSVRLDLMDLRNWDQRQFGESIGYLPQDVQLFPGTIKANIARMREDVSDRAIFDAAVLADVHELIASFPQGYETYVAGDGSPLSGGQKQRIALARAFFGDPKLVVLDEPNSNLDSLGENALAKALLHARKQKITVVTITQRPALLNVVDKILVLNNGSVSMFGSRTEVMAALTIKKPGLERGGSGALIPDAGGA</sequence>
<dbReference type="SMART" id="SM00382">
    <property type="entry name" value="AAA"/>
    <property type="match status" value="1"/>
</dbReference>
<evidence type="ECO:0000256" key="1">
    <source>
        <dbReference type="ARBA" id="ARBA00004651"/>
    </source>
</evidence>
<dbReference type="InterPro" id="IPR036640">
    <property type="entry name" value="ABC1_TM_sf"/>
</dbReference>
<feature type="compositionally biased region" description="Basic and acidic residues" evidence="8">
    <location>
        <begin position="211"/>
        <end position="226"/>
    </location>
</feature>
<accession>A0ABY7YXL7</accession>
<protein>
    <submittedName>
        <fullName evidence="12">Type I secretion system permease/ATPase</fullName>
    </submittedName>
</protein>
<dbReference type="Gene3D" id="3.40.50.300">
    <property type="entry name" value="P-loop containing nucleotide triphosphate hydrolases"/>
    <property type="match status" value="1"/>
</dbReference>
<feature type="region of interest" description="Disordered" evidence="8">
    <location>
        <begin position="45"/>
        <end position="100"/>
    </location>
</feature>
<evidence type="ECO:0000256" key="5">
    <source>
        <dbReference type="ARBA" id="ARBA00022840"/>
    </source>
</evidence>
<dbReference type="PANTHER" id="PTHR43394">
    <property type="entry name" value="ATP-DEPENDENT PERMEASE MDL1, MITOCHONDRIAL"/>
    <property type="match status" value="1"/>
</dbReference>
<dbReference type="Gene3D" id="1.20.1560.10">
    <property type="entry name" value="ABC transporter type 1, transmembrane domain"/>
    <property type="match status" value="1"/>
</dbReference>
<keyword evidence="13" id="KW-1185">Reference proteome</keyword>
<feature type="transmembrane region" description="Helical" evidence="9">
    <location>
        <begin position="298"/>
        <end position="320"/>
    </location>
</feature>
<dbReference type="InterPro" id="IPR003439">
    <property type="entry name" value="ABC_transporter-like_ATP-bd"/>
</dbReference>
<feature type="transmembrane region" description="Helical" evidence="9">
    <location>
        <begin position="403"/>
        <end position="426"/>
    </location>
</feature>
<keyword evidence="4" id="KW-0547">Nucleotide-binding</keyword>
<evidence type="ECO:0000313" key="12">
    <source>
        <dbReference type="EMBL" id="WDR06123.1"/>
    </source>
</evidence>
<evidence type="ECO:0000256" key="7">
    <source>
        <dbReference type="ARBA" id="ARBA00023136"/>
    </source>
</evidence>
<keyword evidence="7 9" id="KW-0472">Membrane</keyword>
<dbReference type="PROSITE" id="PS00211">
    <property type="entry name" value="ABC_TRANSPORTER_1"/>
    <property type="match status" value="1"/>
</dbReference>
<dbReference type="Pfam" id="PF00005">
    <property type="entry name" value="ABC_tran"/>
    <property type="match status" value="1"/>
</dbReference>
<dbReference type="SUPFAM" id="SSF90123">
    <property type="entry name" value="ABC transporter transmembrane region"/>
    <property type="match status" value="1"/>
</dbReference>
<dbReference type="Pfam" id="PF00664">
    <property type="entry name" value="ABC_membrane"/>
    <property type="match status" value="1"/>
</dbReference>
<evidence type="ECO:0000256" key="3">
    <source>
        <dbReference type="ARBA" id="ARBA00022692"/>
    </source>
</evidence>
<evidence type="ECO:0000256" key="6">
    <source>
        <dbReference type="ARBA" id="ARBA00022989"/>
    </source>
</evidence>
<evidence type="ECO:0000256" key="9">
    <source>
        <dbReference type="SAM" id="Phobius"/>
    </source>
</evidence>
<evidence type="ECO:0000256" key="4">
    <source>
        <dbReference type="ARBA" id="ARBA00022741"/>
    </source>
</evidence>
<dbReference type="InterPro" id="IPR017871">
    <property type="entry name" value="ABC_transporter-like_CS"/>
</dbReference>
<feature type="domain" description="ABC transmembrane type-1" evidence="11">
    <location>
        <begin position="299"/>
        <end position="575"/>
    </location>
</feature>
<dbReference type="EMBL" id="CP118247">
    <property type="protein sequence ID" value="WDR06123.1"/>
    <property type="molecule type" value="Genomic_DNA"/>
</dbReference>
<feature type="compositionally biased region" description="Acidic residues" evidence="8">
    <location>
        <begin position="1"/>
        <end position="11"/>
    </location>
</feature>
<dbReference type="PANTHER" id="PTHR43394:SF1">
    <property type="entry name" value="ATP-BINDING CASSETTE SUB-FAMILY B MEMBER 10, MITOCHONDRIAL"/>
    <property type="match status" value="1"/>
</dbReference>
<feature type="transmembrane region" description="Helical" evidence="9">
    <location>
        <begin position="332"/>
        <end position="352"/>
    </location>
</feature>
<dbReference type="NCBIfam" id="TIGR01842">
    <property type="entry name" value="type_I_sec_PrtD"/>
    <property type="match status" value="1"/>
</dbReference>
<feature type="region of interest" description="Disordered" evidence="8">
    <location>
        <begin position="1"/>
        <end position="22"/>
    </location>
</feature>
<dbReference type="Proteomes" id="UP001222118">
    <property type="component" value="Chromosome"/>
</dbReference>
<feature type="transmembrane region" description="Helical" evidence="9">
    <location>
        <begin position="432"/>
        <end position="449"/>
    </location>
</feature>
<evidence type="ECO:0000259" key="10">
    <source>
        <dbReference type="PROSITE" id="PS50893"/>
    </source>
</evidence>
<keyword evidence="6 9" id="KW-1133">Transmembrane helix</keyword>
<feature type="domain" description="ABC transporter" evidence="10">
    <location>
        <begin position="606"/>
        <end position="842"/>
    </location>
</feature>
<dbReference type="InterPro" id="IPR011527">
    <property type="entry name" value="ABC1_TM_dom"/>
</dbReference>
<feature type="compositionally biased region" description="Basic and acidic residues" evidence="8">
    <location>
        <begin position="233"/>
        <end position="249"/>
    </location>
</feature>
<dbReference type="PROSITE" id="PS50893">
    <property type="entry name" value="ABC_TRANSPORTER_2"/>
    <property type="match status" value="1"/>
</dbReference>
<feature type="region of interest" description="Disordered" evidence="8">
    <location>
        <begin position="192"/>
        <end position="276"/>
    </location>
</feature>
<feature type="transmembrane region" description="Helical" evidence="9">
    <location>
        <begin position="531"/>
        <end position="556"/>
    </location>
</feature>
<gene>
    <name evidence="12" type="ORF">PSQ90_01290</name>
</gene>
<dbReference type="SUPFAM" id="SSF52540">
    <property type="entry name" value="P-loop containing nucleoside triphosphate hydrolases"/>
    <property type="match status" value="1"/>
</dbReference>
<comment type="similarity">
    <text evidence="2">Belongs to the ABC transporter superfamily.</text>
</comment>
<name>A0ABY7YXL7_9HYPH</name>
<evidence type="ECO:0000259" key="11">
    <source>
        <dbReference type="PROSITE" id="PS50929"/>
    </source>
</evidence>
<organism evidence="12 13">
    <name type="scientific">Devosia rhodophyticola</name>
    <dbReference type="NCBI Taxonomy" id="3026423"/>
    <lineage>
        <taxon>Bacteria</taxon>
        <taxon>Pseudomonadati</taxon>
        <taxon>Pseudomonadota</taxon>
        <taxon>Alphaproteobacteria</taxon>
        <taxon>Hyphomicrobiales</taxon>
        <taxon>Devosiaceae</taxon>
        <taxon>Devosia</taxon>
    </lineage>
</organism>
<dbReference type="PROSITE" id="PS50929">
    <property type="entry name" value="ABC_TM1F"/>
    <property type="match status" value="1"/>
</dbReference>
<keyword evidence="3 9" id="KW-0812">Transmembrane</keyword>
<proteinExistence type="inferred from homology"/>
<dbReference type="InterPro" id="IPR027417">
    <property type="entry name" value="P-loop_NTPase"/>
</dbReference>
<keyword evidence="5" id="KW-0067">ATP-binding</keyword>
<dbReference type="InterPro" id="IPR003593">
    <property type="entry name" value="AAA+_ATPase"/>
</dbReference>
<feature type="compositionally biased region" description="Gly residues" evidence="8">
    <location>
        <begin position="253"/>
        <end position="271"/>
    </location>
</feature>
<evidence type="ECO:0000256" key="8">
    <source>
        <dbReference type="SAM" id="MobiDB-lite"/>
    </source>
</evidence>